<dbReference type="NCBIfam" id="TIGR02086">
    <property type="entry name" value="IPMI_arch"/>
    <property type="match status" value="1"/>
</dbReference>
<dbReference type="Pfam" id="PF00330">
    <property type="entry name" value="Aconitase"/>
    <property type="match status" value="1"/>
</dbReference>
<dbReference type="InterPro" id="IPR015931">
    <property type="entry name" value="Acnase/IPM_dHydase_lsu_aba_1/3"/>
</dbReference>
<dbReference type="Gene3D" id="3.30.499.10">
    <property type="entry name" value="Aconitase, domain 3"/>
    <property type="match status" value="2"/>
</dbReference>
<dbReference type="NCBIfam" id="TIGR01343">
    <property type="entry name" value="hacA_fam"/>
    <property type="match status" value="1"/>
</dbReference>
<dbReference type="SUPFAM" id="SSF53732">
    <property type="entry name" value="Aconitase iron-sulfur domain"/>
    <property type="match status" value="1"/>
</dbReference>
<keyword evidence="2 6" id="KW-0479">Metal-binding</keyword>
<evidence type="ECO:0000256" key="1">
    <source>
        <dbReference type="ARBA" id="ARBA00022485"/>
    </source>
</evidence>
<proteinExistence type="inferred from homology"/>
<dbReference type="InterPro" id="IPR033941">
    <property type="entry name" value="IPMI_cat"/>
</dbReference>
<dbReference type="InterPro" id="IPR018136">
    <property type="entry name" value="Aconitase_4Fe-4S_BS"/>
</dbReference>
<dbReference type="EMBL" id="JBBMEX010000007">
    <property type="protein sequence ID" value="MEQ2557778.1"/>
    <property type="molecule type" value="Genomic_DNA"/>
</dbReference>
<dbReference type="NCBIfam" id="TIGR02083">
    <property type="entry name" value="LEU2"/>
    <property type="match status" value="1"/>
</dbReference>
<comment type="catalytic activity">
    <reaction evidence="6">
        <text>(2R,3S)-3-isopropylmalate = (2S)-2-isopropylmalate</text>
        <dbReference type="Rhea" id="RHEA:32287"/>
        <dbReference type="ChEBI" id="CHEBI:1178"/>
        <dbReference type="ChEBI" id="CHEBI:35121"/>
        <dbReference type="EC" id="4.2.1.33"/>
    </reaction>
</comment>
<dbReference type="Proteomes" id="UP001454489">
    <property type="component" value="Unassembled WGS sequence"/>
</dbReference>
<dbReference type="RefSeq" id="WP_353530817.1">
    <property type="nucleotide sequence ID" value="NZ_JBBMEX010000007.1"/>
</dbReference>
<dbReference type="CDD" id="cd01583">
    <property type="entry name" value="IPMI"/>
    <property type="match status" value="1"/>
</dbReference>
<accession>A0ABV1HDI7</accession>
<dbReference type="EC" id="4.2.1.33" evidence="6"/>
<dbReference type="InterPro" id="IPR036008">
    <property type="entry name" value="Aconitase_4Fe-4S_dom"/>
</dbReference>
<evidence type="ECO:0000256" key="4">
    <source>
        <dbReference type="ARBA" id="ARBA00023014"/>
    </source>
</evidence>
<feature type="binding site" evidence="6">
    <location>
        <position position="360"/>
    </location>
    <ligand>
        <name>[4Fe-4S] cluster</name>
        <dbReference type="ChEBI" id="CHEBI:49883"/>
    </ligand>
</feature>
<gene>
    <name evidence="6 8" type="primary">leuC</name>
    <name evidence="8" type="ORF">WMO43_07840</name>
</gene>
<keyword evidence="3 6" id="KW-0408">Iron</keyword>
<dbReference type="InterPro" id="IPR011823">
    <property type="entry name" value="IsopropMal_deHydtase_lsu_bac"/>
</dbReference>
<evidence type="ECO:0000313" key="8">
    <source>
        <dbReference type="EMBL" id="MEQ2557778.1"/>
    </source>
</evidence>
<protein>
    <recommendedName>
        <fullName evidence="6">3-isopropylmalate dehydratase large subunit</fullName>
        <ecNumber evidence="6">4.2.1.33</ecNumber>
    </recommendedName>
    <alternativeName>
        <fullName evidence="6">Alpha-IPM isomerase</fullName>
        <shortName evidence="6">IPMI</shortName>
    </alternativeName>
    <alternativeName>
        <fullName evidence="6">Isopropylmalate isomerase</fullName>
    </alternativeName>
</protein>
<comment type="cofactor">
    <cofactor evidence="6">
        <name>[4Fe-4S] cluster</name>
        <dbReference type="ChEBI" id="CHEBI:49883"/>
    </cofactor>
    <text evidence="6">Binds 1 [4Fe-4S] cluster per subunit.</text>
</comment>
<keyword evidence="9" id="KW-1185">Reference proteome</keyword>
<evidence type="ECO:0000256" key="6">
    <source>
        <dbReference type="HAMAP-Rule" id="MF_01027"/>
    </source>
</evidence>
<feature type="binding site" evidence="6">
    <location>
        <position position="300"/>
    </location>
    <ligand>
        <name>[4Fe-4S] cluster</name>
        <dbReference type="ChEBI" id="CHEBI:49883"/>
    </ligand>
</feature>
<reference evidence="8 9" key="1">
    <citation type="submission" date="2024-03" db="EMBL/GenBank/DDBJ databases">
        <title>Human intestinal bacterial collection.</title>
        <authorList>
            <person name="Pauvert C."/>
            <person name="Hitch T.C.A."/>
            <person name="Clavel T."/>
        </authorList>
    </citation>
    <scope>NUCLEOTIDE SEQUENCE [LARGE SCALE GENOMIC DNA]</scope>
    <source>
        <strain evidence="8 9">CLA-AA-H185</strain>
    </source>
</reference>
<evidence type="ECO:0000256" key="2">
    <source>
        <dbReference type="ARBA" id="ARBA00022723"/>
    </source>
</evidence>
<dbReference type="PROSITE" id="PS00450">
    <property type="entry name" value="ACONITASE_1"/>
    <property type="match status" value="1"/>
</dbReference>
<comment type="similarity">
    <text evidence="6">Belongs to the aconitase/IPM isomerase family. LeuC type 2 subfamily.</text>
</comment>
<evidence type="ECO:0000256" key="5">
    <source>
        <dbReference type="ARBA" id="ARBA00023239"/>
    </source>
</evidence>
<keyword evidence="6" id="KW-0100">Branched-chain amino acid biosynthesis</keyword>
<keyword evidence="1 6" id="KW-0004">4Fe-4S</keyword>
<name>A0ABV1HDI7_9FIRM</name>
<comment type="subunit">
    <text evidence="6">Heterodimer of LeuC and LeuD.</text>
</comment>
<comment type="pathway">
    <text evidence="6">Amino-acid biosynthesis; L-leucine biosynthesis; L-leucine from 3-methyl-2-oxobutanoate: step 2/4.</text>
</comment>
<feature type="binding site" evidence="6">
    <location>
        <position position="363"/>
    </location>
    <ligand>
        <name>[4Fe-4S] cluster</name>
        <dbReference type="ChEBI" id="CHEBI:49883"/>
    </ligand>
</feature>
<evidence type="ECO:0000256" key="3">
    <source>
        <dbReference type="ARBA" id="ARBA00023004"/>
    </source>
</evidence>
<keyword evidence="6" id="KW-0028">Amino-acid biosynthesis</keyword>
<keyword evidence="5 6" id="KW-0456">Lyase</keyword>
<dbReference type="InterPro" id="IPR006251">
    <property type="entry name" value="Homoacnase/IPMdehydase_lsu"/>
</dbReference>
<dbReference type="InterPro" id="IPR011826">
    <property type="entry name" value="HAcnase/IPMdehydase_lsu_prok"/>
</dbReference>
<sequence length="419" mass="44557">MGMTMTQKILAAHAGLDSVCAGQLIEADLDLVLGNDITSPVAIHEMEKMKTDGVFHKDKIALVLDHFVPNKDIKSAEHCKCVREFACKHEITNYFDVGQMGIEHALLPEQGLTVAGDVIIGADSHTCTYGALGAFSTGVGSTDMAAGMATGKAWFKVPAAIKVELTGAPSEWVSGKDVILHLIGMIGVDGALYKSLEFTGEGVANLTMDDRFTIANMAIEAGAKNGIFPVDELAETYMKEHSKRPYQIYEADADAEYEQEITIDLNTLKSTVAFPHLPENTKTIDEVGDITIDQVVIGSCTNGRIDDLRCAAEILKGKKVAKGLRVIIIPATQKIYLQAMEEGLLKTFIEAGAVVSTPTCGPCLGGYMGILAAGEKCVSTTNRNFVGRMGHVDSEIYLASPAVAAASAVTGKISGPDTL</sequence>
<dbReference type="InterPro" id="IPR001030">
    <property type="entry name" value="Acoase/IPM_deHydtase_lsu_aba"/>
</dbReference>
<dbReference type="GO" id="GO:0003861">
    <property type="term" value="F:3-isopropylmalate dehydratase activity"/>
    <property type="evidence" value="ECO:0007669"/>
    <property type="project" value="UniProtKB-EC"/>
</dbReference>
<keyword evidence="6" id="KW-0432">Leucine biosynthesis</keyword>
<keyword evidence="4 6" id="KW-0411">Iron-sulfur</keyword>
<evidence type="ECO:0000313" key="9">
    <source>
        <dbReference type="Proteomes" id="UP001454489"/>
    </source>
</evidence>
<dbReference type="InterPro" id="IPR050067">
    <property type="entry name" value="IPM_dehydratase_rel_enz"/>
</dbReference>
<dbReference type="HAMAP" id="MF_01027">
    <property type="entry name" value="LeuC_type2"/>
    <property type="match status" value="1"/>
</dbReference>
<organism evidence="8 9">
    <name type="scientific">Maccoyibacter intestinihominis</name>
    <dbReference type="NCBI Taxonomy" id="3133499"/>
    <lineage>
        <taxon>Bacteria</taxon>
        <taxon>Bacillati</taxon>
        <taxon>Bacillota</taxon>
        <taxon>Clostridia</taxon>
        <taxon>Lachnospirales</taxon>
        <taxon>Lachnospiraceae</taxon>
        <taxon>Maccoyibacter</taxon>
    </lineage>
</organism>
<dbReference type="NCBIfam" id="NF001614">
    <property type="entry name" value="PRK00402.1"/>
    <property type="match status" value="1"/>
</dbReference>
<dbReference type="PRINTS" id="PR00415">
    <property type="entry name" value="ACONITASE"/>
</dbReference>
<comment type="function">
    <text evidence="6">Catalyzes the isomerization between 2-isopropylmalate and 3-isopropylmalate, via the formation of 2-isopropylmaleate.</text>
</comment>
<feature type="domain" description="Aconitase/3-isopropylmalate dehydratase large subunit alpha/beta/alpha" evidence="7">
    <location>
        <begin position="8"/>
        <end position="411"/>
    </location>
</feature>
<dbReference type="PANTHER" id="PTHR43822">
    <property type="entry name" value="HOMOACONITASE, MITOCHONDRIAL-RELATED"/>
    <property type="match status" value="1"/>
</dbReference>
<dbReference type="PANTHER" id="PTHR43822:SF16">
    <property type="entry name" value="3-ISOPROPYLMALATE DEHYDRATASE LARGE SUBUNIT 2"/>
    <property type="match status" value="1"/>
</dbReference>
<evidence type="ECO:0000259" key="7">
    <source>
        <dbReference type="Pfam" id="PF00330"/>
    </source>
</evidence>
<comment type="caution">
    <text evidence="8">The sequence shown here is derived from an EMBL/GenBank/DDBJ whole genome shotgun (WGS) entry which is preliminary data.</text>
</comment>
<dbReference type="PROSITE" id="PS01244">
    <property type="entry name" value="ACONITASE_2"/>
    <property type="match status" value="1"/>
</dbReference>